<evidence type="ECO:0000313" key="9">
    <source>
        <dbReference type="WBParaSite" id="SPAL_0000191400.1"/>
    </source>
</evidence>
<dbReference type="SUPFAM" id="SSF81321">
    <property type="entry name" value="Family A G protein-coupled receptor-like"/>
    <property type="match status" value="1"/>
</dbReference>
<dbReference type="InterPro" id="IPR000609">
    <property type="entry name" value="7TM_GPCR_serpentine_rcpt_Srg"/>
</dbReference>
<dbReference type="Pfam" id="PF02118">
    <property type="entry name" value="Srg"/>
    <property type="match status" value="1"/>
</dbReference>
<keyword evidence="8" id="KW-1185">Reference proteome</keyword>
<evidence type="ECO:0000256" key="3">
    <source>
        <dbReference type="ARBA" id="ARBA00022692"/>
    </source>
</evidence>
<name>A0A0N5B786_STREA</name>
<evidence type="ECO:0000259" key="7">
    <source>
        <dbReference type="PROSITE" id="PS50262"/>
    </source>
</evidence>
<organism evidence="8 9">
    <name type="scientific">Strongyloides papillosus</name>
    <name type="common">Intestinal threadworm</name>
    <dbReference type="NCBI Taxonomy" id="174720"/>
    <lineage>
        <taxon>Eukaryota</taxon>
        <taxon>Metazoa</taxon>
        <taxon>Ecdysozoa</taxon>
        <taxon>Nematoda</taxon>
        <taxon>Chromadorea</taxon>
        <taxon>Rhabditida</taxon>
        <taxon>Tylenchina</taxon>
        <taxon>Panagrolaimomorpha</taxon>
        <taxon>Strongyloidoidea</taxon>
        <taxon>Strongyloididae</taxon>
        <taxon>Strongyloides</taxon>
    </lineage>
</organism>
<feature type="transmembrane region" description="Helical" evidence="6">
    <location>
        <begin position="253"/>
        <end position="275"/>
    </location>
</feature>
<keyword evidence="5 6" id="KW-0472">Membrane</keyword>
<feature type="transmembrane region" description="Helical" evidence="6">
    <location>
        <begin position="130"/>
        <end position="151"/>
    </location>
</feature>
<sequence length="278" mass="33042">MISVFLVVDIIQLTYKIPSMLLMILSLYIIIKKIKNKNVHFNKQFYTIIVCKIINEIVYIITIFIFIKLPKWRFFDNFWENNYWAATIFLILTTQQATFMFLITLLTSINRYIAVKYPLSYKIFFSKSKIIIVLLFFIILSTMIGLGNIPFNPTYKKSNIFNCFAPTLKSKNVIYYQIFYTVFLFGIISIATCTFNAMAIKTLKKHNQVGNKYKKELYYVKYSIFIFITLFIVEAFFFCRLTALIYGTKSFLYIMYFLHIVAFDLTSVGDFYFLIYSW</sequence>
<dbReference type="Proteomes" id="UP000046392">
    <property type="component" value="Unplaced"/>
</dbReference>
<keyword evidence="3 6" id="KW-0812">Transmembrane</keyword>
<dbReference type="GO" id="GO:0016020">
    <property type="term" value="C:membrane"/>
    <property type="evidence" value="ECO:0007669"/>
    <property type="project" value="UniProtKB-SubCell"/>
</dbReference>
<evidence type="ECO:0000256" key="5">
    <source>
        <dbReference type="ARBA" id="ARBA00023136"/>
    </source>
</evidence>
<dbReference type="PANTHER" id="PTHR31552">
    <property type="entry name" value="SERPENTINE RECEPTOR CLASS GAMMA"/>
    <property type="match status" value="1"/>
</dbReference>
<evidence type="ECO:0000313" key="8">
    <source>
        <dbReference type="Proteomes" id="UP000046392"/>
    </source>
</evidence>
<dbReference type="PANTHER" id="PTHR31552:SF8">
    <property type="entry name" value="SERPENTINE RECEPTOR CLASS GAMMA"/>
    <property type="match status" value="1"/>
</dbReference>
<evidence type="ECO:0000256" key="4">
    <source>
        <dbReference type="ARBA" id="ARBA00022989"/>
    </source>
</evidence>
<dbReference type="AlphaFoldDB" id="A0A0N5B786"/>
<feature type="domain" description="G-protein coupled receptors family 1 profile" evidence="7">
    <location>
        <begin position="22"/>
        <end position="276"/>
    </location>
</feature>
<dbReference type="GO" id="GO:0007606">
    <property type="term" value="P:sensory perception of chemical stimulus"/>
    <property type="evidence" value="ECO:0007669"/>
    <property type="project" value="UniProtKB-UniRule"/>
</dbReference>
<dbReference type="InterPro" id="IPR017452">
    <property type="entry name" value="GPCR_Rhodpsn_7TM"/>
</dbReference>
<feature type="transmembrane region" description="Helical" evidence="6">
    <location>
        <begin position="174"/>
        <end position="198"/>
    </location>
</feature>
<dbReference type="GO" id="GO:0004888">
    <property type="term" value="F:transmembrane signaling receptor activity"/>
    <property type="evidence" value="ECO:0007669"/>
    <property type="project" value="InterPro"/>
</dbReference>
<keyword evidence="4 6" id="KW-1133">Transmembrane helix</keyword>
<proteinExistence type="inferred from homology"/>
<feature type="transmembrane region" description="Helical" evidence="6">
    <location>
        <begin position="13"/>
        <end position="31"/>
    </location>
</feature>
<evidence type="ECO:0000256" key="1">
    <source>
        <dbReference type="ARBA" id="ARBA00004141"/>
    </source>
</evidence>
<comment type="similarity">
    <text evidence="2 6">Belongs to the nematode receptor-like protein srg family.</text>
</comment>
<feature type="transmembrane region" description="Helical" evidence="6">
    <location>
        <begin position="219"/>
        <end position="247"/>
    </location>
</feature>
<reference evidence="9" key="1">
    <citation type="submission" date="2017-02" db="UniProtKB">
        <authorList>
            <consortium name="WormBaseParasite"/>
        </authorList>
    </citation>
    <scope>IDENTIFICATION</scope>
</reference>
<evidence type="ECO:0000256" key="2">
    <source>
        <dbReference type="ARBA" id="ARBA00005692"/>
    </source>
</evidence>
<evidence type="ECO:0000256" key="6">
    <source>
        <dbReference type="RuleBase" id="RU280813"/>
    </source>
</evidence>
<dbReference type="Gene3D" id="1.20.1070.10">
    <property type="entry name" value="Rhodopsin 7-helix transmembrane proteins"/>
    <property type="match status" value="1"/>
</dbReference>
<feature type="transmembrane region" description="Helical" evidence="6">
    <location>
        <begin position="83"/>
        <end position="109"/>
    </location>
</feature>
<accession>A0A0N5B786</accession>
<feature type="transmembrane region" description="Helical" evidence="6">
    <location>
        <begin position="43"/>
        <end position="67"/>
    </location>
</feature>
<dbReference type="PROSITE" id="PS50262">
    <property type="entry name" value="G_PROTEIN_RECEP_F1_2"/>
    <property type="match status" value="1"/>
</dbReference>
<dbReference type="WBParaSite" id="SPAL_0000191400.1">
    <property type="protein sequence ID" value="SPAL_0000191400.1"/>
    <property type="gene ID" value="SPAL_0000191400"/>
</dbReference>
<comment type="subcellular location">
    <subcellularLocation>
        <location evidence="1">Membrane</location>
        <topology evidence="1">Multi-pass membrane protein</topology>
    </subcellularLocation>
</comment>
<protein>
    <recommendedName>
        <fullName evidence="6">Serpentine receptor class gamma</fullName>
    </recommendedName>
</protein>